<organism evidence="1">
    <name type="scientific">Ophidiomyces ophidiicola</name>
    <dbReference type="NCBI Taxonomy" id="1387563"/>
    <lineage>
        <taxon>Eukaryota</taxon>
        <taxon>Fungi</taxon>
        <taxon>Dikarya</taxon>
        <taxon>Ascomycota</taxon>
        <taxon>Pezizomycotina</taxon>
        <taxon>Eurotiomycetes</taxon>
        <taxon>Eurotiomycetidae</taxon>
        <taxon>Onygenales</taxon>
        <taxon>Onygenaceae</taxon>
        <taxon>Ophidiomyces</taxon>
    </lineage>
</organism>
<dbReference type="EMBL" id="JALBCA010000118">
    <property type="protein sequence ID" value="KAI2382549.1"/>
    <property type="molecule type" value="Genomic_DNA"/>
</dbReference>
<proteinExistence type="predicted"/>
<reference evidence="1" key="1">
    <citation type="journal article" date="2022" name="bioRxiv">
        <title>Population genetic analysis of Ophidiomyces ophidiicola, the causative agent of snake fungal disease, indicates recent introductions to the USA.</title>
        <authorList>
            <person name="Ladner J.T."/>
            <person name="Palmer J.M."/>
            <person name="Ettinger C.L."/>
            <person name="Stajich J.E."/>
            <person name="Farrell T.M."/>
            <person name="Glorioso B.M."/>
            <person name="Lawson B."/>
            <person name="Price S.J."/>
            <person name="Stengle A.G."/>
            <person name="Grear D.A."/>
            <person name="Lorch J.M."/>
        </authorList>
    </citation>
    <scope>NUCLEOTIDE SEQUENCE</scope>
    <source>
        <strain evidence="1">NWHC 24266-5</strain>
    </source>
</reference>
<sequence length="227" mass="25190">MSREQQPGEIQPARQQSQSSPSQTPSIVSAYCLSSAAEGEPGPSRQMVTREPSEAASQQENIEEDFEDPGPLPEEAEMRRSDTVGTITDLERQSSGQGTGAEKTVTRRTFSEGNAAAAYTKLASLYFLSLLVTWVPATTNRIYIFIHPRPNYALLFASGTGVALQGFWNGIIFFTTSWQETKVCSKIIISPRKWTTPALFRPPFTFSDHLNTFRREGRTKPRMSSTS</sequence>
<evidence type="ECO:0000313" key="1">
    <source>
        <dbReference type="EMBL" id="KAI2382549.1"/>
    </source>
</evidence>
<name>A0ACB8UQ73_9EURO</name>
<accession>A0ACB8UQ73</accession>
<comment type="caution">
    <text evidence="1">The sequence shown here is derived from an EMBL/GenBank/DDBJ whole genome shotgun (WGS) entry which is preliminary data.</text>
</comment>
<protein>
    <submittedName>
        <fullName evidence="1">Uncharacterized protein</fullName>
    </submittedName>
</protein>
<gene>
    <name evidence="1" type="ORF">LOY88_005918</name>
</gene>